<name>A2SF17_METPP</name>
<reference evidence="1 3" key="1">
    <citation type="journal article" date="2007" name="J. Bacteriol.">
        <title>Whole-genome analysis of the methyl tert-butyl ether-degrading beta-proteobacterium Methylibium petroleiphilum PM1.</title>
        <authorList>
            <person name="Kane S.R."/>
            <person name="Chakicherla A.Y."/>
            <person name="Chain P.S.G."/>
            <person name="Schmidt R."/>
            <person name="Shin M.W."/>
            <person name="Legler T.C."/>
            <person name="Scow K.M."/>
            <person name="Larimer F.W."/>
            <person name="Lucas S.M."/>
            <person name="Richardson P.M."/>
            <person name="Hristova K.R."/>
        </authorList>
    </citation>
    <scope>NUCLEOTIDE SEQUENCE [LARGE SCALE GENOMIC DNA]</scope>
    <source>
        <strain evidence="3">ATCC BAA-1232 / LMG 22953 / PM1</strain>
        <strain evidence="1">PM1</strain>
        <plasmid evidence="2">PM1</plasmid>
        <plasmid evidence="2 3">RPME01</plasmid>
    </source>
</reference>
<dbReference type="STRING" id="420662.Mpe_A1193"/>
<dbReference type="HOGENOM" id="CLU_1794785_0_0_4"/>
<dbReference type="eggNOG" id="ENOG5032T9N">
    <property type="taxonomic scope" value="Bacteria"/>
</dbReference>
<sequence>MGLKRCLACADAFQTSARVPTQNYCSRPECQRERRKLWQREKRHADGDYRANQLQCQRRWRESHTDYWQQYRAEHPGYVERNRRQQQVRNAMRQPGLIAKMDAIPQVSPLASGTYHLTPAEKGEIAKMDAWIVKITLLSGT</sequence>
<dbReference type="Proteomes" id="UP000000366">
    <property type="component" value="Plasmid RPME01"/>
</dbReference>
<dbReference type="RefSeq" id="WP_011828793.1">
    <property type="nucleotide sequence ID" value="NC_008825.1"/>
</dbReference>
<evidence type="ECO:0000313" key="2">
    <source>
        <dbReference type="EMBL" id="ABM96966.1"/>
    </source>
</evidence>
<evidence type="ECO:0000313" key="3">
    <source>
        <dbReference type="Proteomes" id="UP000000366"/>
    </source>
</evidence>
<keyword evidence="3" id="KW-1185">Reference proteome</keyword>
<reference evidence="1" key="2">
    <citation type="submission" date="2007-01" db="EMBL/GenBank/DDBJ databases">
        <authorList>
            <person name="Copeland A."/>
            <person name="Lucas S."/>
            <person name="Lapidus A."/>
            <person name="Barry K."/>
            <person name="Detter J.C."/>
            <person name="Glavina del Rio T."/>
            <person name="Hammon N."/>
            <person name="Dalin E."/>
            <person name="Tice H."/>
            <person name="Pitluck S."/>
            <person name="Chain P."/>
            <person name="Malfatti S."/>
            <person name="Shin M."/>
            <person name="Vergez L."/>
            <person name="Schmutz J."/>
            <person name="Larimer F."/>
            <person name="Land M."/>
            <person name="Hauser L."/>
            <person name="Richardson P."/>
        </authorList>
    </citation>
    <scope>NUCLEOTIDE SEQUENCE</scope>
    <source>
        <strain evidence="1">PM1</strain>
        <plasmid evidence="2">RPME01</plasmid>
    </source>
</reference>
<dbReference type="AlphaFoldDB" id="A2SF17"/>
<geneLocation type="plasmid" evidence="2 3">
    <name>RPME01</name>
</geneLocation>
<protein>
    <submittedName>
        <fullName evidence="1">Uncharacterized protein</fullName>
    </submittedName>
</protein>
<dbReference type="KEGG" id="mpt:Mpe_A1193"/>
<organism evidence="1 3">
    <name type="scientific">Methylibium petroleiphilum (strain ATCC BAA-1232 / LMG 22953 / PM1)</name>
    <dbReference type="NCBI Taxonomy" id="420662"/>
    <lineage>
        <taxon>Bacteria</taxon>
        <taxon>Pseudomonadati</taxon>
        <taxon>Pseudomonadota</taxon>
        <taxon>Betaproteobacteria</taxon>
        <taxon>Burkholderiales</taxon>
        <taxon>Sphaerotilaceae</taxon>
        <taxon>Methylibium</taxon>
    </lineage>
</organism>
<keyword evidence="2" id="KW-0614">Plasmid</keyword>
<proteinExistence type="predicted"/>
<dbReference type="KEGG" id="mpt:Mpe_B0190"/>
<dbReference type="Proteomes" id="UP000000366">
    <property type="component" value="Chromosome"/>
</dbReference>
<dbReference type="EMBL" id="CP000555">
    <property type="protein sequence ID" value="ABM94156.1"/>
    <property type="molecule type" value="Genomic_DNA"/>
</dbReference>
<gene>
    <name evidence="1" type="ordered locus">Mpe_A1193</name>
    <name evidence="2" type="ordered locus">Mpe_B0190</name>
</gene>
<evidence type="ECO:0000313" key="1">
    <source>
        <dbReference type="EMBL" id="ABM94156.1"/>
    </source>
</evidence>
<dbReference type="EMBL" id="CP000556">
    <property type="protein sequence ID" value="ABM96966.1"/>
    <property type="molecule type" value="Genomic_DNA"/>
</dbReference>
<accession>A2SF17</accession>